<dbReference type="Proteomes" id="UP000075884">
    <property type="component" value="Unassembled WGS sequence"/>
</dbReference>
<dbReference type="AlphaFoldDB" id="A0A182NWQ7"/>
<protein>
    <submittedName>
        <fullName evidence="1">Uncharacterized protein</fullName>
    </submittedName>
</protein>
<dbReference type="VEuPathDB" id="VectorBase:ADIR014321"/>
<keyword evidence="2" id="KW-1185">Reference proteome</keyword>
<reference evidence="2" key="1">
    <citation type="submission" date="2013-03" db="EMBL/GenBank/DDBJ databases">
        <title>The Genome Sequence of Anopheles dirus WRAIR2.</title>
        <authorList>
            <consortium name="The Broad Institute Genomics Platform"/>
            <person name="Neafsey D.E."/>
            <person name="Walton C."/>
            <person name="Walker B."/>
            <person name="Young S.K."/>
            <person name="Zeng Q."/>
            <person name="Gargeya S."/>
            <person name="Fitzgerald M."/>
            <person name="Haas B."/>
            <person name="Abouelleil A."/>
            <person name="Allen A.W."/>
            <person name="Alvarado L."/>
            <person name="Arachchi H.M."/>
            <person name="Berlin A.M."/>
            <person name="Chapman S.B."/>
            <person name="Gainer-Dewar J."/>
            <person name="Goldberg J."/>
            <person name="Griggs A."/>
            <person name="Gujja S."/>
            <person name="Hansen M."/>
            <person name="Howarth C."/>
            <person name="Imamovic A."/>
            <person name="Ireland A."/>
            <person name="Larimer J."/>
            <person name="McCowan C."/>
            <person name="Murphy C."/>
            <person name="Pearson M."/>
            <person name="Poon T.W."/>
            <person name="Priest M."/>
            <person name="Roberts A."/>
            <person name="Saif S."/>
            <person name="Shea T."/>
            <person name="Sisk P."/>
            <person name="Sykes S."/>
            <person name="Wortman J."/>
            <person name="Nusbaum C."/>
            <person name="Birren B."/>
        </authorList>
    </citation>
    <scope>NUCLEOTIDE SEQUENCE [LARGE SCALE GENOMIC DNA]</scope>
    <source>
        <strain evidence="2">WRAIR2</strain>
    </source>
</reference>
<sequence>MKGGVEGVLTEHVSRQSEQIVCFPDHPIPYRSHHKYPFHW</sequence>
<dbReference type="EnsemblMetazoa" id="ADIR014321-RA">
    <property type="protein sequence ID" value="ADIR014321-PA"/>
    <property type="gene ID" value="ADIR014321"/>
</dbReference>
<accession>A0A182NWQ7</accession>
<evidence type="ECO:0000313" key="1">
    <source>
        <dbReference type="EnsemblMetazoa" id="ADIR014321-PA"/>
    </source>
</evidence>
<reference evidence="1" key="2">
    <citation type="submission" date="2020-05" db="UniProtKB">
        <authorList>
            <consortium name="EnsemblMetazoa"/>
        </authorList>
    </citation>
    <scope>IDENTIFICATION</scope>
    <source>
        <strain evidence="1">WRAIR2</strain>
    </source>
</reference>
<name>A0A182NWQ7_9DIPT</name>
<organism evidence="1 2">
    <name type="scientific">Anopheles dirus</name>
    <dbReference type="NCBI Taxonomy" id="7168"/>
    <lineage>
        <taxon>Eukaryota</taxon>
        <taxon>Metazoa</taxon>
        <taxon>Ecdysozoa</taxon>
        <taxon>Arthropoda</taxon>
        <taxon>Hexapoda</taxon>
        <taxon>Insecta</taxon>
        <taxon>Pterygota</taxon>
        <taxon>Neoptera</taxon>
        <taxon>Endopterygota</taxon>
        <taxon>Diptera</taxon>
        <taxon>Nematocera</taxon>
        <taxon>Culicoidea</taxon>
        <taxon>Culicidae</taxon>
        <taxon>Anophelinae</taxon>
        <taxon>Anopheles</taxon>
    </lineage>
</organism>
<proteinExistence type="predicted"/>
<evidence type="ECO:0000313" key="2">
    <source>
        <dbReference type="Proteomes" id="UP000075884"/>
    </source>
</evidence>